<accession>A0ABT3GBQ9</accession>
<gene>
    <name evidence="8" type="ORF">OJ996_25330</name>
</gene>
<protein>
    <submittedName>
        <fullName evidence="8">RDD family protein</fullName>
    </submittedName>
</protein>
<dbReference type="EMBL" id="JAPDDR010000021">
    <property type="protein sequence ID" value="MCW1916936.1"/>
    <property type="molecule type" value="Genomic_DNA"/>
</dbReference>
<evidence type="ECO:0000256" key="3">
    <source>
        <dbReference type="ARBA" id="ARBA00022692"/>
    </source>
</evidence>
<feature type="domain" description="RDD" evidence="7">
    <location>
        <begin position="17"/>
        <end position="123"/>
    </location>
</feature>
<keyword evidence="9" id="KW-1185">Reference proteome</keyword>
<keyword evidence="3 6" id="KW-0812">Transmembrane</keyword>
<feature type="transmembrane region" description="Helical" evidence="6">
    <location>
        <begin position="20"/>
        <end position="44"/>
    </location>
</feature>
<comment type="caution">
    <text evidence="8">The sequence shown here is derived from an EMBL/GenBank/DDBJ whole genome shotgun (WGS) entry which is preliminary data.</text>
</comment>
<dbReference type="InterPro" id="IPR010432">
    <property type="entry name" value="RDD"/>
</dbReference>
<evidence type="ECO:0000256" key="4">
    <source>
        <dbReference type="ARBA" id="ARBA00022989"/>
    </source>
</evidence>
<proteinExistence type="predicted"/>
<evidence type="ECO:0000256" key="5">
    <source>
        <dbReference type="ARBA" id="ARBA00023136"/>
    </source>
</evidence>
<evidence type="ECO:0000256" key="2">
    <source>
        <dbReference type="ARBA" id="ARBA00022475"/>
    </source>
</evidence>
<dbReference type="InterPro" id="IPR051791">
    <property type="entry name" value="Pra-immunoreactive"/>
</dbReference>
<sequence length="154" mass="17390">MNQLPDTLPPFDLSPKWQRAVHWMVDGFISGLLVHFFCLQLLSLPMPALLDPVVEWLESAKQSRVRLLLIFLYYLVLEVGCGTTPGKLLTGSKVIDIHGGHPTRMQFLLRTLCRFIPFEPFSFLDRDGKGWHDSFTKTYVVRASSVRGSSANAA</sequence>
<evidence type="ECO:0000256" key="6">
    <source>
        <dbReference type="SAM" id="Phobius"/>
    </source>
</evidence>
<dbReference type="Pfam" id="PF06271">
    <property type="entry name" value="RDD"/>
    <property type="match status" value="1"/>
</dbReference>
<dbReference type="Proteomes" id="UP001165653">
    <property type="component" value="Unassembled WGS sequence"/>
</dbReference>
<evidence type="ECO:0000256" key="1">
    <source>
        <dbReference type="ARBA" id="ARBA00004651"/>
    </source>
</evidence>
<evidence type="ECO:0000313" key="8">
    <source>
        <dbReference type="EMBL" id="MCW1916936.1"/>
    </source>
</evidence>
<keyword evidence="5 6" id="KW-0472">Membrane</keyword>
<keyword evidence="4 6" id="KW-1133">Transmembrane helix</keyword>
<keyword evidence="2" id="KW-1003">Cell membrane</keyword>
<reference evidence="8" key="1">
    <citation type="submission" date="2022-10" db="EMBL/GenBank/DDBJ databases">
        <title>Luteolibacter sp. GHJ8, whole genome shotgun sequencing project.</title>
        <authorList>
            <person name="Zhao G."/>
            <person name="Shen L."/>
        </authorList>
    </citation>
    <scope>NUCLEOTIDE SEQUENCE</scope>
    <source>
        <strain evidence="8">GHJ8</strain>
    </source>
</reference>
<organism evidence="8 9">
    <name type="scientific">Luteolibacter rhizosphaerae</name>
    <dbReference type="NCBI Taxonomy" id="2989719"/>
    <lineage>
        <taxon>Bacteria</taxon>
        <taxon>Pseudomonadati</taxon>
        <taxon>Verrucomicrobiota</taxon>
        <taxon>Verrucomicrobiia</taxon>
        <taxon>Verrucomicrobiales</taxon>
        <taxon>Verrucomicrobiaceae</taxon>
        <taxon>Luteolibacter</taxon>
    </lineage>
</organism>
<dbReference type="RefSeq" id="WP_264516556.1">
    <property type="nucleotide sequence ID" value="NZ_JAPDDR010000021.1"/>
</dbReference>
<dbReference type="PANTHER" id="PTHR36115">
    <property type="entry name" value="PROLINE-RICH ANTIGEN HOMOLOG-RELATED"/>
    <property type="match status" value="1"/>
</dbReference>
<name>A0ABT3GBQ9_9BACT</name>
<evidence type="ECO:0000259" key="7">
    <source>
        <dbReference type="Pfam" id="PF06271"/>
    </source>
</evidence>
<evidence type="ECO:0000313" key="9">
    <source>
        <dbReference type="Proteomes" id="UP001165653"/>
    </source>
</evidence>
<comment type="subcellular location">
    <subcellularLocation>
        <location evidence="1">Cell membrane</location>
        <topology evidence="1">Multi-pass membrane protein</topology>
    </subcellularLocation>
</comment>